<dbReference type="InterPro" id="IPR011043">
    <property type="entry name" value="Gal_Oxase/kelch_b-propeller"/>
</dbReference>
<feature type="transmembrane region" description="Helical" evidence="4">
    <location>
        <begin position="425"/>
        <end position="446"/>
    </location>
</feature>
<evidence type="ECO:0000256" key="2">
    <source>
        <dbReference type="ARBA" id="ARBA00022737"/>
    </source>
</evidence>
<feature type="compositionally biased region" description="Polar residues" evidence="3">
    <location>
        <begin position="639"/>
        <end position="650"/>
    </location>
</feature>
<dbReference type="OrthoDB" id="10251809at2759"/>
<dbReference type="EMBL" id="KV442070">
    <property type="protein sequence ID" value="OAQ26121.1"/>
    <property type="molecule type" value="Genomic_DNA"/>
</dbReference>
<dbReference type="SUPFAM" id="SSF50965">
    <property type="entry name" value="Galactose oxidase, central domain"/>
    <property type="match status" value="2"/>
</dbReference>
<name>A0A197JNS1_9FUNG</name>
<evidence type="ECO:0000313" key="7">
    <source>
        <dbReference type="Proteomes" id="UP000078512"/>
    </source>
</evidence>
<dbReference type="CDD" id="cd12087">
    <property type="entry name" value="TM_EGFR-like"/>
    <property type="match status" value="1"/>
</dbReference>
<reference evidence="6 7" key="1">
    <citation type="submission" date="2016-05" db="EMBL/GenBank/DDBJ databases">
        <title>Genome sequencing reveals origins of a unique bacterial endosymbiosis in the earliest lineages of terrestrial Fungi.</title>
        <authorList>
            <consortium name="DOE Joint Genome Institute"/>
            <person name="Uehling J."/>
            <person name="Gryganskyi A."/>
            <person name="Hameed K."/>
            <person name="Tschaplinski T."/>
            <person name="Misztal P."/>
            <person name="Wu S."/>
            <person name="Desiro A."/>
            <person name="Vande Pol N."/>
            <person name="Du Z.-Y."/>
            <person name="Zienkiewicz A."/>
            <person name="Zienkiewicz K."/>
            <person name="Morin E."/>
            <person name="Tisserant E."/>
            <person name="Splivallo R."/>
            <person name="Hainaut M."/>
            <person name="Henrissat B."/>
            <person name="Ohm R."/>
            <person name="Kuo A."/>
            <person name="Yan J."/>
            <person name="Lipzen A."/>
            <person name="Nolan M."/>
            <person name="Labutti K."/>
            <person name="Barry K."/>
            <person name="Goldstein A."/>
            <person name="Labbe J."/>
            <person name="Schadt C."/>
            <person name="Tuskan G."/>
            <person name="Grigoriev I."/>
            <person name="Martin F."/>
            <person name="Vilgalys R."/>
            <person name="Bonito G."/>
        </authorList>
    </citation>
    <scope>NUCLEOTIDE SEQUENCE [LARGE SCALE GENOMIC DNA]</scope>
    <source>
        <strain evidence="6 7">AG-77</strain>
    </source>
</reference>
<feature type="compositionally biased region" description="Polar residues" evidence="3">
    <location>
        <begin position="561"/>
        <end position="577"/>
    </location>
</feature>
<feature type="signal peptide" evidence="5">
    <location>
        <begin position="1"/>
        <end position="27"/>
    </location>
</feature>
<feature type="compositionally biased region" description="Low complexity" evidence="3">
    <location>
        <begin position="27"/>
        <end position="54"/>
    </location>
</feature>
<keyword evidence="4" id="KW-0812">Transmembrane</keyword>
<feature type="compositionally biased region" description="Low complexity" evidence="3">
    <location>
        <begin position="604"/>
        <end position="613"/>
    </location>
</feature>
<keyword evidence="5" id="KW-0732">Signal</keyword>
<evidence type="ECO:0000256" key="5">
    <source>
        <dbReference type="SAM" id="SignalP"/>
    </source>
</evidence>
<evidence type="ECO:0000256" key="1">
    <source>
        <dbReference type="ARBA" id="ARBA00022441"/>
    </source>
</evidence>
<dbReference type="Pfam" id="PF24681">
    <property type="entry name" value="Kelch_KLHDC2_KLHL20_DRC7"/>
    <property type="match status" value="1"/>
</dbReference>
<feature type="region of interest" description="Disordered" evidence="3">
    <location>
        <begin position="27"/>
        <end position="63"/>
    </location>
</feature>
<dbReference type="Proteomes" id="UP000078512">
    <property type="component" value="Unassembled WGS sequence"/>
</dbReference>
<keyword evidence="2" id="KW-0677">Repeat</keyword>
<feature type="region of interest" description="Disordered" evidence="3">
    <location>
        <begin position="633"/>
        <end position="697"/>
    </location>
</feature>
<dbReference type="PANTHER" id="PTHR46093:SF18">
    <property type="entry name" value="FIBRONECTIN TYPE-III DOMAIN-CONTAINING PROTEIN"/>
    <property type="match status" value="1"/>
</dbReference>
<protein>
    <recommendedName>
        <fullName evidence="8">Galactose oxidase</fullName>
    </recommendedName>
</protein>
<feature type="chain" id="PRO_5008276136" description="Galactose oxidase" evidence="5">
    <location>
        <begin position="28"/>
        <end position="697"/>
    </location>
</feature>
<dbReference type="Gene3D" id="2.120.10.80">
    <property type="entry name" value="Kelch-type beta propeller"/>
    <property type="match status" value="2"/>
</dbReference>
<dbReference type="AlphaFoldDB" id="A0A197JNS1"/>
<accession>A0A197JNS1</accession>
<sequence length="697" mass="71962">MVAVSASRLGLILSLYLSSTLISTTTAQISTTGPKPSATGAPTTTGPAPTGTSTPQPPGPVVDAPAAFAGIASASNKKTIYYQGGQLNQAGAAAFSSDLYALDLTRSWPKSTPLWTNLSKSNTTMGPQVSGHSAALSADGSTLLVTAPWGDGTKPFLYSYSISSGMWSSSNAPAAQAASWTGRKNADLITDPASGTTYFLGGSLADGSSTNEIDAYKDGQWTASLSLTPTPGVTSLNQFSSGTSILYNSKIFILGGFSSTVGNRGYQSFQSLPYIDISNPAAPTQGIQLTLGKYPQPRQDHCTVLTDSKKVLLYGGYDANAKTSLADLWSLDMITMTWTQIISTNPTSTRHAHTCNIAGANMIVYGGMSITPTGGQQAYVKDLQVYDVMLSKWMTEYAPKADGTAISDPLDNGNNGASSGLSTGALIGIVIGAIVVLGLIIGLFLYRRRQKQIEIKEAEMEKEAYLASLRPEGGDTAGRDSKVSPRMSPNAARAALSTPGMVHNGAFAGMDELLLNNAAGSPGMGGQAQGNVQYLMQHLPDGTIAVQPVYLDHTGGSIQMQSPSPNMQALAVNSPSPLDQGYISPPGATSGASAGYFSPPPPAHGSSAASGGFASPATSPYVLPPGGATPMVTFPAPTASGSGANASQDPFASPLMGNAPMPPGYANNNHSNIGVSGLGSPQQMHPEHNHNQQHFQH</sequence>
<evidence type="ECO:0008006" key="8">
    <source>
        <dbReference type="Google" id="ProtNLM"/>
    </source>
</evidence>
<dbReference type="PANTHER" id="PTHR46093">
    <property type="entry name" value="ACYL-COA-BINDING DOMAIN-CONTAINING PROTEIN 5"/>
    <property type="match status" value="1"/>
</dbReference>
<keyword evidence="4" id="KW-0472">Membrane</keyword>
<dbReference type="STRING" id="1314771.A0A197JNS1"/>
<organism evidence="6 7">
    <name type="scientific">Linnemannia elongata AG-77</name>
    <dbReference type="NCBI Taxonomy" id="1314771"/>
    <lineage>
        <taxon>Eukaryota</taxon>
        <taxon>Fungi</taxon>
        <taxon>Fungi incertae sedis</taxon>
        <taxon>Mucoromycota</taxon>
        <taxon>Mortierellomycotina</taxon>
        <taxon>Mortierellomycetes</taxon>
        <taxon>Mortierellales</taxon>
        <taxon>Mortierellaceae</taxon>
        <taxon>Linnemannia</taxon>
    </lineage>
</organism>
<feature type="region of interest" description="Disordered" evidence="3">
    <location>
        <begin position="561"/>
        <end position="613"/>
    </location>
</feature>
<keyword evidence="1" id="KW-0880">Kelch repeat</keyword>
<evidence type="ECO:0000256" key="4">
    <source>
        <dbReference type="SAM" id="Phobius"/>
    </source>
</evidence>
<gene>
    <name evidence="6" type="ORF">K457DRAFT_22521</name>
</gene>
<dbReference type="InterPro" id="IPR015915">
    <property type="entry name" value="Kelch-typ_b-propeller"/>
</dbReference>
<keyword evidence="4" id="KW-1133">Transmembrane helix</keyword>
<evidence type="ECO:0000313" key="6">
    <source>
        <dbReference type="EMBL" id="OAQ26121.1"/>
    </source>
</evidence>
<evidence type="ECO:0000256" key="3">
    <source>
        <dbReference type="SAM" id="MobiDB-lite"/>
    </source>
</evidence>
<keyword evidence="7" id="KW-1185">Reference proteome</keyword>
<proteinExistence type="predicted"/>
<feature type="compositionally biased region" description="Polar residues" evidence="3">
    <location>
        <begin position="666"/>
        <end position="683"/>
    </location>
</feature>